<dbReference type="EMBL" id="FYDG01000014">
    <property type="protein sequence ID" value="SNB81044.1"/>
    <property type="molecule type" value="Genomic_DNA"/>
</dbReference>
<accession>A0A212S7A6</accession>
<proteinExistence type="predicted"/>
<dbReference type="Proteomes" id="UP000198418">
    <property type="component" value="Unassembled WGS sequence"/>
</dbReference>
<name>A0A212S7A6_RHOAC</name>
<keyword evidence="2" id="KW-1185">Reference proteome</keyword>
<protein>
    <submittedName>
        <fullName evidence="1">Uncharacterized protein</fullName>
    </submittedName>
</protein>
<gene>
    <name evidence="1" type="ORF">SAMN06265338_11451</name>
</gene>
<evidence type="ECO:0000313" key="2">
    <source>
        <dbReference type="Proteomes" id="UP000198418"/>
    </source>
</evidence>
<dbReference type="AlphaFoldDB" id="A0A212S7A6"/>
<organism evidence="1 2">
    <name type="scientific">Rhodoblastus acidophilus</name>
    <name type="common">Rhodopseudomonas acidophila</name>
    <dbReference type="NCBI Taxonomy" id="1074"/>
    <lineage>
        <taxon>Bacteria</taxon>
        <taxon>Pseudomonadati</taxon>
        <taxon>Pseudomonadota</taxon>
        <taxon>Alphaproteobacteria</taxon>
        <taxon>Hyphomicrobiales</taxon>
        <taxon>Rhodoblastaceae</taxon>
        <taxon>Rhodoblastus</taxon>
    </lineage>
</organism>
<evidence type="ECO:0000313" key="1">
    <source>
        <dbReference type="EMBL" id="SNB81044.1"/>
    </source>
</evidence>
<reference evidence="2" key="1">
    <citation type="submission" date="2017-06" db="EMBL/GenBank/DDBJ databases">
        <authorList>
            <person name="Varghese N."/>
            <person name="Submissions S."/>
        </authorList>
    </citation>
    <scope>NUCLEOTIDE SEQUENCE [LARGE SCALE GENOMIC DNA]</scope>
    <source>
        <strain evidence="2">DSM 137</strain>
    </source>
</reference>
<dbReference type="OrthoDB" id="8378722at2"/>
<sequence>MDAQTIERRINQLLDDPMISLMIQADGVDRARLANQIRWLGRPTSALSTGVRKSRGNAARFLQVACGGCAP</sequence>
<dbReference type="RefSeq" id="WP_088522102.1">
    <property type="nucleotide sequence ID" value="NZ_FYDG01000014.1"/>
</dbReference>